<dbReference type="EC" id="1.1.1.302" evidence="4"/>
<keyword evidence="7" id="KW-0521">NADP</keyword>
<accession>A0A177CYK5</accession>
<dbReference type="GO" id="GO:0008703">
    <property type="term" value="F:5-amino-6-(5-phosphoribosylamino)uracil reductase activity"/>
    <property type="evidence" value="ECO:0007669"/>
    <property type="project" value="InterPro"/>
</dbReference>
<dbReference type="InterPro" id="IPR002734">
    <property type="entry name" value="RibDG_C"/>
</dbReference>
<dbReference type="PANTHER" id="PTHR38011">
    <property type="entry name" value="DIHYDROFOLATE REDUCTASE FAMILY PROTEIN (AFU_ORTHOLOGUE AFUA_8G06820)"/>
    <property type="match status" value="1"/>
</dbReference>
<dbReference type="GO" id="GO:0009231">
    <property type="term" value="P:riboflavin biosynthetic process"/>
    <property type="evidence" value="ECO:0007669"/>
    <property type="project" value="UniProtKB-KW"/>
</dbReference>
<reference evidence="14 15" key="1">
    <citation type="submission" date="2016-05" db="EMBL/GenBank/DDBJ databases">
        <title>Comparative analysis of secretome profiles of manganese(II)-oxidizing ascomycete fungi.</title>
        <authorList>
            <consortium name="DOE Joint Genome Institute"/>
            <person name="Zeiner C.A."/>
            <person name="Purvine S.O."/>
            <person name="Zink E.M."/>
            <person name="Wu S."/>
            <person name="Pasa-Tolic L."/>
            <person name="Chaput D.L."/>
            <person name="Haridas S."/>
            <person name="Grigoriev I.V."/>
            <person name="Santelli C.M."/>
            <person name="Hansel C.M."/>
        </authorList>
    </citation>
    <scope>NUCLEOTIDE SEQUENCE [LARGE SCALE GENOMIC DNA]</scope>
    <source>
        <strain evidence="14 15">AP3s5-JAC2a</strain>
    </source>
</reference>
<dbReference type="SUPFAM" id="SSF53597">
    <property type="entry name" value="Dihydrofolate reductase-like"/>
    <property type="match status" value="1"/>
</dbReference>
<dbReference type="PANTHER" id="PTHR38011:SF7">
    <property type="entry name" value="2,5-DIAMINO-6-RIBOSYLAMINO-4(3H)-PYRIMIDINONE 5'-PHOSPHATE REDUCTASE"/>
    <property type="match status" value="1"/>
</dbReference>
<keyword evidence="6" id="KW-0686">Riboflavin biosynthesis</keyword>
<keyword evidence="8" id="KW-0560">Oxidoreductase</keyword>
<protein>
    <recommendedName>
        <fullName evidence="5">2,5-diamino-6-ribosylamino-4(3H)-pyrimidinone 5'-phosphate reductase</fullName>
        <ecNumber evidence="4">1.1.1.302</ecNumber>
    </recommendedName>
    <alternativeName>
        <fullName evidence="10">2,5-diamino-6-(5-phospho-D-ribosylamino)pyrimidin-4(3H)-one reductase</fullName>
    </alternativeName>
    <alternativeName>
        <fullName evidence="9">2,5-diamino-6-ribitylamino-4(3H)-pyrimidinone 5'-phosphate synthase</fullName>
    </alternativeName>
</protein>
<comment type="catalytic activity">
    <reaction evidence="11">
        <text>2,5-diamino-6-(1-D-ribitylamino)pyrimidin-4(3H)-one 5'-phosphate + NAD(+) = 2,5-diamino-6-(1-D-ribosylamino)pyrimidin-4(3H)-one 5'-phosphate + NADH + H(+)</text>
        <dbReference type="Rhea" id="RHEA:27274"/>
        <dbReference type="ChEBI" id="CHEBI:15378"/>
        <dbReference type="ChEBI" id="CHEBI:57540"/>
        <dbReference type="ChEBI" id="CHEBI:57945"/>
        <dbReference type="ChEBI" id="CHEBI:58890"/>
        <dbReference type="ChEBI" id="CHEBI:59545"/>
        <dbReference type="EC" id="1.1.1.302"/>
    </reaction>
</comment>
<evidence type="ECO:0000256" key="6">
    <source>
        <dbReference type="ARBA" id="ARBA00022619"/>
    </source>
</evidence>
<dbReference type="STRING" id="1460663.A0A177CYK5"/>
<dbReference type="GeneID" id="28760779"/>
<proteinExistence type="inferred from homology"/>
<dbReference type="InterPro" id="IPR024072">
    <property type="entry name" value="DHFR-like_dom_sf"/>
</dbReference>
<dbReference type="InParanoid" id="A0A177CYK5"/>
<evidence type="ECO:0000256" key="12">
    <source>
        <dbReference type="ARBA" id="ARBA00049020"/>
    </source>
</evidence>
<evidence type="ECO:0000313" key="15">
    <source>
        <dbReference type="Proteomes" id="UP000077069"/>
    </source>
</evidence>
<comment type="catalytic activity">
    <reaction evidence="12">
        <text>2,5-diamino-6-(1-D-ribitylamino)pyrimidin-4(3H)-one 5'-phosphate + NADP(+) = 2,5-diamino-6-(1-D-ribosylamino)pyrimidin-4(3H)-one 5'-phosphate + NADPH + H(+)</text>
        <dbReference type="Rhea" id="RHEA:27278"/>
        <dbReference type="ChEBI" id="CHEBI:15378"/>
        <dbReference type="ChEBI" id="CHEBI:57783"/>
        <dbReference type="ChEBI" id="CHEBI:58349"/>
        <dbReference type="ChEBI" id="CHEBI:58890"/>
        <dbReference type="ChEBI" id="CHEBI:59545"/>
        <dbReference type="EC" id="1.1.1.302"/>
    </reaction>
</comment>
<dbReference type="Gene3D" id="3.40.430.10">
    <property type="entry name" value="Dihydrofolate Reductase, subunit A"/>
    <property type="match status" value="1"/>
</dbReference>
<evidence type="ECO:0000256" key="5">
    <source>
        <dbReference type="ARBA" id="ARBA00015035"/>
    </source>
</evidence>
<dbReference type="FunCoup" id="A0A177CYK5">
    <property type="interactions" value="116"/>
</dbReference>
<evidence type="ECO:0000256" key="9">
    <source>
        <dbReference type="ARBA" id="ARBA00030073"/>
    </source>
</evidence>
<gene>
    <name evidence="14" type="ORF">CC84DRAFT_1159676</name>
</gene>
<dbReference type="InterPro" id="IPR050765">
    <property type="entry name" value="Riboflavin_Biosynth_HTPR"/>
</dbReference>
<dbReference type="OrthoDB" id="5432at2759"/>
<evidence type="ECO:0000256" key="2">
    <source>
        <dbReference type="ARBA" id="ARBA00005104"/>
    </source>
</evidence>
<dbReference type="Proteomes" id="UP000077069">
    <property type="component" value="Unassembled WGS sequence"/>
</dbReference>
<feature type="domain" description="Bacterial bifunctional deaminase-reductase C-terminal" evidence="13">
    <location>
        <begin position="32"/>
        <end position="264"/>
    </location>
</feature>
<evidence type="ECO:0000256" key="11">
    <source>
        <dbReference type="ARBA" id="ARBA00047550"/>
    </source>
</evidence>
<comment type="pathway">
    <text evidence="2">Cofactor biosynthesis; riboflavin biosynthesis.</text>
</comment>
<comment type="function">
    <text evidence="1">Catalyzes an early step in riboflavin biosynthesis, the NADPH-dependent reduction of the ribose side chain of 2,5-diamino-6-ribosylamino-4(3H)-pyrimidinone 5'-phosphate, yielding 2,5-diamino-6-ribitylamino-4(3H)-pyrimidinone 5'-phosphate.</text>
</comment>
<keyword evidence="15" id="KW-1185">Reference proteome</keyword>
<evidence type="ECO:0000256" key="3">
    <source>
        <dbReference type="ARBA" id="ARBA00009723"/>
    </source>
</evidence>
<evidence type="ECO:0000259" key="13">
    <source>
        <dbReference type="Pfam" id="PF01872"/>
    </source>
</evidence>
<comment type="similarity">
    <text evidence="3">Belongs to the HTP reductase family.</text>
</comment>
<evidence type="ECO:0000313" key="14">
    <source>
        <dbReference type="EMBL" id="OAG12336.1"/>
    </source>
</evidence>
<evidence type="ECO:0000256" key="10">
    <source>
        <dbReference type="ARBA" id="ARBA00031630"/>
    </source>
</evidence>
<evidence type="ECO:0000256" key="8">
    <source>
        <dbReference type="ARBA" id="ARBA00023002"/>
    </source>
</evidence>
<evidence type="ECO:0000256" key="1">
    <source>
        <dbReference type="ARBA" id="ARBA00003555"/>
    </source>
</evidence>
<dbReference type="Pfam" id="PF01872">
    <property type="entry name" value="RibD_C"/>
    <property type="match status" value="1"/>
</dbReference>
<sequence>MSRDALSFPSSSAKPIEHYLPESTGLARPLYPHVTLTYATSLDANLSLSPGVQTALSGTQSKAMTHFLRSKHAAILIGAGTAIADDPSLNCRIEGVGGYGGPGLEGQPRPVVLDPKGRWKVNAESKVVKLAKEGRGLGPWVIGAQDTPIEESKHRALTDAGGSYITLPTDSSGRFDWANILNILGTKGITSVMVEGGGSVINELLSPRAIGLVDSVIVTIAPVWLGKNGVQVCPDERKNEGGVKMSVGKLKDVRWLPLGEDVVLCGRPAWQ</sequence>
<name>A0A177CYK5_9PLEO</name>
<evidence type="ECO:0000256" key="4">
    <source>
        <dbReference type="ARBA" id="ARBA00012851"/>
    </source>
</evidence>
<dbReference type="AlphaFoldDB" id="A0A177CYK5"/>
<dbReference type="EMBL" id="KV441548">
    <property type="protein sequence ID" value="OAG12336.1"/>
    <property type="molecule type" value="Genomic_DNA"/>
</dbReference>
<evidence type="ECO:0000256" key="7">
    <source>
        <dbReference type="ARBA" id="ARBA00022857"/>
    </source>
</evidence>
<dbReference type="RefSeq" id="XP_018042701.1">
    <property type="nucleotide sequence ID" value="XM_018177293.1"/>
</dbReference>
<organism evidence="14 15">
    <name type="scientific">Paraphaeosphaeria sporulosa</name>
    <dbReference type="NCBI Taxonomy" id="1460663"/>
    <lineage>
        <taxon>Eukaryota</taxon>
        <taxon>Fungi</taxon>
        <taxon>Dikarya</taxon>
        <taxon>Ascomycota</taxon>
        <taxon>Pezizomycotina</taxon>
        <taxon>Dothideomycetes</taxon>
        <taxon>Pleosporomycetidae</taxon>
        <taxon>Pleosporales</taxon>
        <taxon>Massarineae</taxon>
        <taxon>Didymosphaeriaceae</taxon>
        <taxon>Paraphaeosphaeria</taxon>
    </lineage>
</organism>